<keyword evidence="3" id="KW-1185">Reference proteome</keyword>
<evidence type="ECO:0000313" key="2">
    <source>
        <dbReference type="EMBL" id="AKU99645.1"/>
    </source>
</evidence>
<dbReference type="AlphaFoldDB" id="A0A0K1Q1H6"/>
<dbReference type="KEGG" id="llu:AKJ09_06309"/>
<name>A0A0K1Q1H6_9BACT</name>
<feature type="compositionally biased region" description="Low complexity" evidence="1">
    <location>
        <begin position="32"/>
        <end position="56"/>
    </location>
</feature>
<organism evidence="2 3">
    <name type="scientific">Labilithrix luteola</name>
    <dbReference type="NCBI Taxonomy" id="1391654"/>
    <lineage>
        <taxon>Bacteria</taxon>
        <taxon>Pseudomonadati</taxon>
        <taxon>Myxococcota</taxon>
        <taxon>Polyangia</taxon>
        <taxon>Polyangiales</taxon>
        <taxon>Labilitrichaceae</taxon>
        <taxon>Labilithrix</taxon>
    </lineage>
</organism>
<accession>A0A0K1Q1H6</accession>
<proteinExistence type="predicted"/>
<protein>
    <submittedName>
        <fullName evidence="2">Uncharacterized protein</fullName>
    </submittedName>
</protein>
<sequence length="56" mass="5251">MVLATAVMACGGGNEKPPLTPDTVEPETGADAGATTPSPVAPSSSAAPATGTTPAK</sequence>
<dbReference type="Proteomes" id="UP000064967">
    <property type="component" value="Chromosome"/>
</dbReference>
<reference evidence="2 3" key="1">
    <citation type="submission" date="2015-08" db="EMBL/GenBank/DDBJ databases">
        <authorList>
            <person name="Babu N.S."/>
            <person name="Beckwith C.J."/>
            <person name="Beseler K.G."/>
            <person name="Brison A."/>
            <person name="Carone J.V."/>
            <person name="Caskin T.P."/>
            <person name="Diamond M."/>
            <person name="Durham M.E."/>
            <person name="Foxe J.M."/>
            <person name="Go M."/>
            <person name="Henderson B.A."/>
            <person name="Jones I.B."/>
            <person name="McGettigan J.A."/>
            <person name="Micheletti S.J."/>
            <person name="Nasrallah M.E."/>
            <person name="Ortiz D."/>
            <person name="Piller C.R."/>
            <person name="Privatt S.R."/>
            <person name="Schneider S.L."/>
            <person name="Sharp S."/>
            <person name="Smith T.C."/>
            <person name="Stanton J.D."/>
            <person name="Ullery H.E."/>
            <person name="Wilson R.J."/>
            <person name="Serrano M.G."/>
            <person name="Buck G."/>
            <person name="Lee V."/>
            <person name="Wang Y."/>
            <person name="Carvalho R."/>
            <person name="Voegtly L."/>
            <person name="Shi R."/>
            <person name="Duckworth R."/>
            <person name="Johnson A."/>
            <person name="Loviza R."/>
            <person name="Walstead R."/>
            <person name="Shah Z."/>
            <person name="Kiflezghi M."/>
            <person name="Wade K."/>
            <person name="Ball S.L."/>
            <person name="Bradley K.W."/>
            <person name="Asai D.J."/>
            <person name="Bowman C.A."/>
            <person name="Russell D.A."/>
            <person name="Pope W.H."/>
            <person name="Jacobs-Sera D."/>
            <person name="Hendrix R.W."/>
            <person name="Hatfull G.F."/>
        </authorList>
    </citation>
    <scope>NUCLEOTIDE SEQUENCE [LARGE SCALE GENOMIC DNA]</scope>
    <source>
        <strain evidence="2 3">DSM 27648</strain>
    </source>
</reference>
<evidence type="ECO:0000256" key="1">
    <source>
        <dbReference type="SAM" id="MobiDB-lite"/>
    </source>
</evidence>
<feature type="region of interest" description="Disordered" evidence="1">
    <location>
        <begin position="1"/>
        <end position="56"/>
    </location>
</feature>
<gene>
    <name evidence="2" type="ORF">AKJ09_06309</name>
</gene>
<dbReference type="EMBL" id="CP012333">
    <property type="protein sequence ID" value="AKU99645.1"/>
    <property type="molecule type" value="Genomic_DNA"/>
</dbReference>
<evidence type="ECO:0000313" key="3">
    <source>
        <dbReference type="Proteomes" id="UP000064967"/>
    </source>
</evidence>